<dbReference type="RefSeq" id="WP_093308939.1">
    <property type="nucleotide sequence ID" value="NZ_FNYH01000004.1"/>
</dbReference>
<dbReference type="PANTHER" id="PTHR35936:SF19">
    <property type="entry name" value="AMINO-ACID-BINDING PROTEIN YXEM-RELATED"/>
    <property type="match status" value="1"/>
</dbReference>
<accession>A0A1H6RVT5</accession>
<dbReference type="SMART" id="SM00062">
    <property type="entry name" value="PBPb"/>
    <property type="match status" value="1"/>
</dbReference>
<dbReference type="AlphaFoldDB" id="A0A1H6RVT5"/>
<evidence type="ECO:0000313" key="5">
    <source>
        <dbReference type="EMBL" id="SEI55302.1"/>
    </source>
</evidence>
<name>A0A1H6RVT5_9GAMM</name>
<dbReference type="EMBL" id="FNYH01000004">
    <property type="protein sequence ID" value="SEI55302.1"/>
    <property type="molecule type" value="Genomic_DNA"/>
</dbReference>
<feature type="signal peptide" evidence="3">
    <location>
        <begin position="1"/>
        <end position="21"/>
    </location>
</feature>
<proteinExistence type="inferred from homology"/>
<keyword evidence="2 3" id="KW-0732">Signal</keyword>
<comment type="similarity">
    <text evidence="1">Belongs to the bacterial solute-binding protein 3 family.</text>
</comment>
<dbReference type="STRING" id="64971.SAMN05421831_10462"/>
<organism evidence="5 6">
    <name type="scientific">Allopseudospirillum japonicum</name>
    <dbReference type="NCBI Taxonomy" id="64971"/>
    <lineage>
        <taxon>Bacteria</taxon>
        <taxon>Pseudomonadati</taxon>
        <taxon>Pseudomonadota</taxon>
        <taxon>Gammaproteobacteria</taxon>
        <taxon>Oceanospirillales</taxon>
        <taxon>Oceanospirillaceae</taxon>
        <taxon>Allopseudospirillum</taxon>
    </lineage>
</organism>
<gene>
    <name evidence="5" type="ORF">SAMN05421831_10462</name>
</gene>
<reference evidence="6" key="1">
    <citation type="submission" date="2016-10" db="EMBL/GenBank/DDBJ databases">
        <authorList>
            <person name="Varghese N."/>
            <person name="Submissions S."/>
        </authorList>
    </citation>
    <scope>NUCLEOTIDE SEQUENCE [LARGE SCALE GENOMIC DNA]</scope>
    <source>
        <strain evidence="6">DSM 7165</strain>
    </source>
</reference>
<protein>
    <submittedName>
        <fullName evidence="5">Polar amino acid transport system substrate-binding protein/histidine transport system substrate-binding protein</fullName>
    </submittedName>
</protein>
<dbReference type="SUPFAM" id="SSF53850">
    <property type="entry name" value="Periplasmic binding protein-like II"/>
    <property type="match status" value="1"/>
</dbReference>
<evidence type="ECO:0000259" key="4">
    <source>
        <dbReference type="SMART" id="SM00062"/>
    </source>
</evidence>
<dbReference type="Gene3D" id="3.40.190.10">
    <property type="entry name" value="Periplasmic binding protein-like II"/>
    <property type="match status" value="2"/>
</dbReference>
<dbReference type="InterPro" id="IPR001638">
    <property type="entry name" value="Solute-binding_3/MltF_N"/>
</dbReference>
<dbReference type="PANTHER" id="PTHR35936">
    <property type="entry name" value="MEMBRANE-BOUND LYTIC MUREIN TRANSGLYCOSYLASE F"/>
    <property type="match status" value="1"/>
</dbReference>
<dbReference type="Proteomes" id="UP000242999">
    <property type="component" value="Unassembled WGS sequence"/>
</dbReference>
<dbReference type="OrthoDB" id="9768183at2"/>
<evidence type="ECO:0000256" key="3">
    <source>
        <dbReference type="SAM" id="SignalP"/>
    </source>
</evidence>
<evidence type="ECO:0000256" key="1">
    <source>
        <dbReference type="ARBA" id="ARBA00010333"/>
    </source>
</evidence>
<dbReference type="Pfam" id="PF00497">
    <property type="entry name" value="SBP_bac_3"/>
    <property type="match status" value="1"/>
</dbReference>
<feature type="chain" id="PRO_5017341433" evidence="3">
    <location>
        <begin position="22"/>
        <end position="255"/>
    </location>
</feature>
<sequence>MRMRLGLFTLLLHLVSFTCWADSAPPLRVGVTLTQTSFGYLDPQGKVRGFNPELADLLCATLARTCEFKIFKFPDLIPALERGEIDFAPANFLITPERQKRVLFTQHYWRSTTSLIGAAQLWQDQDTANLLANAQLKVAVQSGSVQAKYLQQHSENQLVSEATLDAALASLIAAQVDLAMLPTLYAFDFLSSPAGQDFEIVSQPFTQAPLAGSAHIGVSPLQPDLHQQLNDALTQVLNDGRYESLVYRYFPFNIY</sequence>
<keyword evidence="6" id="KW-1185">Reference proteome</keyword>
<evidence type="ECO:0000313" key="6">
    <source>
        <dbReference type="Proteomes" id="UP000242999"/>
    </source>
</evidence>
<evidence type="ECO:0000256" key="2">
    <source>
        <dbReference type="ARBA" id="ARBA00022729"/>
    </source>
</evidence>
<feature type="domain" description="Solute-binding protein family 3/N-terminal" evidence="4">
    <location>
        <begin position="26"/>
        <end position="253"/>
    </location>
</feature>